<feature type="transmembrane region" description="Helical" evidence="2">
    <location>
        <begin position="94"/>
        <end position="114"/>
    </location>
</feature>
<keyword evidence="4" id="KW-1185">Reference proteome</keyword>
<evidence type="ECO:0000256" key="2">
    <source>
        <dbReference type="SAM" id="Phobius"/>
    </source>
</evidence>
<dbReference type="Proteomes" id="UP000218399">
    <property type="component" value="Unassembled WGS sequence"/>
</dbReference>
<comment type="caution">
    <text evidence="3">The sequence shown here is derived from an EMBL/GenBank/DDBJ whole genome shotgun (WGS) entry which is preliminary data.</text>
</comment>
<gene>
    <name evidence="3" type="ORF">B1526_1701</name>
</gene>
<feature type="region of interest" description="Disordered" evidence="1">
    <location>
        <begin position="1"/>
        <end position="88"/>
    </location>
</feature>
<dbReference type="EMBL" id="MVOH01000023">
    <property type="protein sequence ID" value="PAU66836.1"/>
    <property type="molecule type" value="Genomic_DNA"/>
</dbReference>
<evidence type="ECO:0000313" key="3">
    <source>
        <dbReference type="EMBL" id="PAU66836.1"/>
    </source>
</evidence>
<reference evidence="3 4" key="1">
    <citation type="journal article" date="2017" name="ISME J.">
        <title>Unveiling bifidobacterial biogeography across the mammalian branch of the tree of life.</title>
        <authorList>
            <person name="Milani C."/>
            <person name="Mangifesta M."/>
            <person name="Mancabelli L."/>
            <person name="Lugli G.A."/>
            <person name="James K."/>
            <person name="Duranti S."/>
            <person name="Turroni F."/>
            <person name="Ferrario C."/>
            <person name="Ossiprandi M.C."/>
            <person name="van Sinderen D."/>
            <person name="Ventura M."/>
        </authorList>
    </citation>
    <scope>NUCLEOTIDE SEQUENCE [LARGE SCALE GENOMIC DNA]</scope>
    <source>
        <strain evidence="4">Ham19E</strain>
    </source>
</reference>
<evidence type="ECO:0000256" key="1">
    <source>
        <dbReference type="SAM" id="MobiDB-lite"/>
    </source>
</evidence>
<feature type="compositionally biased region" description="Polar residues" evidence="1">
    <location>
        <begin position="11"/>
        <end position="22"/>
    </location>
</feature>
<accession>A0A2A2ED29</accession>
<name>A0A2A2ED29_9BIFI</name>
<proteinExistence type="predicted"/>
<organism evidence="3 4">
    <name type="scientific">Bifidobacterium criceti</name>
    <dbReference type="NCBI Taxonomy" id="1960969"/>
    <lineage>
        <taxon>Bacteria</taxon>
        <taxon>Bacillati</taxon>
        <taxon>Actinomycetota</taxon>
        <taxon>Actinomycetes</taxon>
        <taxon>Bifidobacteriales</taxon>
        <taxon>Bifidobacteriaceae</taxon>
        <taxon>Bifidobacterium</taxon>
    </lineage>
</organism>
<protein>
    <submittedName>
        <fullName evidence="3">M-like protein Szp3</fullName>
    </submittedName>
</protein>
<feature type="region of interest" description="Disordered" evidence="1">
    <location>
        <begin position="239"/>
        <end position="262"/>
    </location>
</feature>
<feature type="compositionally biased region" description="Low complexity" evidence="1">
    <location>
        <begin position="23"/>
        <end position="36"/>
    </location>
</feature>
<dbReference type="AlphaFoldDB" id="A0A2A2ED29"/>
<evidence type="ECO:0000313" key="4">
    <source>
        <dbReference type="Proteomes" id="UP000218399"/>
    </source>
</evidence>
<dbReference type="OrthoDB" id="3232204at2"/>
<feature type="compositionally biased region" description="Pro residues" evidence="1">
    <location>
        <begin position="52"/>
        <end position="70"/>
    </location>
</feature>
<keyword evidence="2" id="KW-0812">Transmembrane</keyword>
<keyword evidence="2" id="KW-0472">Membrane</keyword>
<sequence length="346" mass="36359">MSERAFETNDPDNPQTAPTSVFPQTPAQPSSPTSPTMRIDIDEHIEEEPATVPLPPRPAEPAPASYPPEEPPIDDGNGGGDAGDNNKPRKKWPIVTAIIVAIALVAGICGAIVYSNKHAEALVRCRAAVADFSDARKRLVNTTKNLSAVQQWALDTLGVDGMIDAVAKAAGAAEGTVSTEGCATNATITQLNLVADTVTSATTSLNESVNDITKQQKEQDNLLNGSDWKKKALEFINGSPNADSSADTKDDSASDGANNDVDNAKRGFKDSLEHAKGLLSSLKQQYGDSAAGKKISEGLQSAIDAAEKLDLSPITNSRIYKAGKATLDEAISVVNNWIDAQAAKAK</sequence>
<keyword evidence="2" id="KW-1133">Transmembrane helix</keyword>
<dbReference type="RefSeq" id="WP_095615660.1">
    <property type="nucleotide sequence ID" value="NZ_MVOH01000023.1"/>
</dbReference>